<sequence length="113" mass="12312">MMMTCQSSLLDTTSTPLSAKPCSQKRCSKAFYTIKCSRAFLLPCSGLIRPSCCRCLRTPPPFFPTIDQPVLLTDIVKKKNLGQLIAQYNGVEGLASHLNTNLDGGIDGDDEDV</sequence>
<gene>
    <name evidence="1" type="ORF">RHGRI_014916</name>
</gene>
<evidence type="ECO:0000313" key="1">
    <source>
        <dbReference type="EMBL" id="KAG5549768.1"/>
    </source>
</evidence>
<dbReference type="Proteomes" id="UP000823749">
    <property type="component" value="Chromosome 5"/>
</dbReference>
<dbReference type="AlphaFoldDB" id="A0AAV6KBV6"/>
<protein>
    <submittedName>
        <fullName evidence="1">Uncharacterized protein</fullName>
    </submittedName>
</protein>
<organism evidence="1 2">
    <name type="scientific">Rhododendron griersonianum</name>
    <dbReference type="NCBI Taxonomy" id="479676"/>
    <lineage>
        <taxon>Eukaryota</taxon>
        <taxon>Viridiplantae</taxon>
        <taxon>Streptophyta</taxon>
        <taxon>Embryophyta</taxon>
        <taxon>Tracheophyta</taxon>
        <taxon>Spermatophyta</taxon>
        <taxon>Magnoliopsida</taxon>
        <taxon>eudicotyledons</taxon>
        <taxon>Gunneridae</taxon>
        <taxon>Pentapetalae</taxon>
        <taxon>asterids</taxon>
        <taxon>Ericales</taxon>
        <taxon>Ericaceae</taxon>
        <taxon>Ericoideae</taxon>
        <taxon>Rhodoreae</taxon>
        <taxon>Rhododendron</taxon>
    </lineage>
</organism>
<keyword evidence="2" id="KW-1185">Reference proteome</keyword>
<proteinExistence type="predicted"/>
<evidence type="ECO:0000313" key="2">
    <source>
        <dbReference type="Proteomes" id="UP000823749"/>
    </source>
</evidence>
<comment type="caution">
    <text evidence="1">The sequence shown here is derived from an EMBL/GenBank/DDBJ whole genome shotgun (WGS) entry which is preliminary data.</text>
</comment>
<name>A0AAV6KBV6_9ERIC</name>
<dbReference type="EMBL" id="JACTNZ010000005">
    <property type="protein sequence ID" value="KAG5549768.1"/>
    <property type="molecule type" value="Genomic_DNA"/>
</dbReference>
<reference evidence="1" key="1">
    <citation type="submission" date="2020-08" db="EMBL/GenBank/DDBJ databases">
        <title>Plant Genome Project.</title>
        <authorList>
            <person name="Zhang R.-G."/>
        </authorList>
    </citation>
    <scope>NUCLEOTIDE SEQUENCE</scope>
    <source>
        <strain evidence="1">WSP0</strain>
        <tissue evidence="1">Leaf</tissue>
    </source>
</reference>
<accession>A0AAV6KBV6</accession>